<evidence type="ECO:0000313" key="13">
    <source>
        <dbReference type="EMBL" id="CAJ1078747.1"/>
    </source>
</evidence>
<evidence type="ECO:0000256" key="9">
    <source>
        <dbReference type="ARBA" id="ARBA00023157"/>
    </source>
</evidence>
<sequence>MVLGAYLLVLPFIWTEIAAKSQYPPCDLHMFESNVDNCLSDFNRSMETEGYQAGCPWPGVKGIYNNLKICVDDWAKVSWCQGQGSLIDKIFLKVHQKYFRQCGQVQDPPLVTVVMLIAPVVIATLLMPALCVKLAPSDTSL</sequence>
<protein>
    <submittedName>
        <fullName evidence="13">Receptor activity-modifying protein 1-like</fullName>
    </submittedName>
</protein>
<keyword evidence="14" id="KW-1185">Reference proteome</keyword>
<dbReference type="EMBL" id="OY660881">
    <property type="protein sequence ID" value="CAJ1078747.1"/>
    <property type="molecule type" value="Genomic_DNA"/>
</dbReference>
<gene>
    <name evidence="13" type="ORF">XNOV1_A002887</name>
</gene>
<keyword evidence="8 11" id="KW-0472">Membrane</keyword>
<evidence type="ECO:0000256" key="1">
    <source>
        <dbReference type="ARBA" id="ARBA00004251"/>
    </source>
</evidence>
<keyword evidence="3" id="KW-0813">Transport</keyword>
<dbReference type="Proteomes" id="UP001178508">
    <property type="component" value="Chromosome 18"/>
</dbReference>
<keyword evidence="5 11" id="KW-0812">Transmembrane</keyword>
<evidence type="ECO:0000256" key="6">
    <source>
        <dbReference type="ARBA" id="ARBA00022729"/>
    </source>
</evidence>
<evidence type="ECO:0000256" key="3">
    <source>
        <dbReference type="ARBA" id="ARBA00022448"/>
    </source>
</evidence>
<dbReference type="PANTHER" id="PTHR14076">
    <property type="entry name" value="RECEPTOR ACTIVITY MODIFYING PROTEIN RAMP"/>
    <property type="match status" value="1"/>
</dbReference>
<keyword evidence="7 11" id="KW-1133">Transmembrane helix</keyword>
<dbReference type="GO" id="GO:0031623">
    <property type="term" value="P:receptor internalization"/>
    <property type="evidence" value="ECO:0007669"/>
    <property type="project" value="TreeGrafter"/>
</dbReference>
<dbReference type="GO" id="GO:0015026">
    <property type="term" value="F:coreceptor activity"/>
    <property type="evidence" value="ECO:0007669"/>
    <property type="project" value="InterPro"/>
</dbReference>
<dbReference type="GO" id="GO:0007186">
    <property type="term" value="P:G protein-coupled receptor signaling pathway"/>
    <property type="evidence" value="ECO:0007669"/>
    <property type="project" value="TreeGrafter"/>
</dbReference>
<dbReference type="GO" id="GO:0006816">
    <property type="term" value="P:calcium ion transport"/>
    <property type="evidence" value="ECO:0007669"/>
    <property type="project" value="TreeGrafter"/>
</dbReference>
<dbReference type="GO" id="GO:0008277">
    <property type="term" value="P:regulation of G protein-coupled receptor signaling pathway"/>
    <property type="evidence" value="ECO:0007669"/>
    <property type="project" value="InterPro"/>
</dbReference>
<organism evidence="13 14">
    <name type="scientific">Xyrichtys novacula</name>
    <name type="common">Pearly razorfish</name>
    <name type="synonym">Hemipteronotus novacula</name>
    <dbReference type="NCBI Taxonomy" id="13765"/>
    <lineage>
        <taxon>Eukaryota</taxon>
        <taxon>Metazoa</taxon>
        <taxon>Chordata</taxon>
        <taxon>Craniata</taxon>
        <taxon>Vertebrata</taxon>
        <taxon>Euteleostomi</taxon>
        <taxon>Actinopterygii</taxon>
        <taxon>Neopterygii</taxon>
        <taxon>Teleostei</taxon>
        <taxon>Neoteleostei</taxon>
        <taxon>Acanthomorphata</taxon>
        <taxon>Eupercaria</taxon>
        <taxon>Labriformes</taxon>
        <taxon>Labridae</taxon>
        <taxon>Xyrichtys</taxon>
    </lineage>
</organism>
<evidence type="ECO:0000256" key="10">
    <source>
        <dbReference type="ARBA" id="ARBA00023170"/>
    </source>
</evidence>
<dbReference type="Pfam" id="PF04901">
    <property type="entry name" value="RAMP"/>
    <property type="match status" value="1"/>
</dbReference>
<accession>A0AAV1GYK9</accession>
<keyword evidence="4" id="KW-1003">Cell membrane</keyword>
<feature type="transmembrane region" description="Helical" evidence="11">
    <location>
        <begin position="110"/>
        <end position="132"/>
    </location>
</feature>
<evidence type="ECO:0000256" key="4">
    <source>
        <dbReference type="ARBA" id="ARBA00022475"/>
    </source>
</evidence>
<dbReference type="AlphaFoldDB" id="A0AAV1GYK9"/>
<dbReference type="Gene3D" id="1.10.150.510">
    <property type="entry name" value="Receptor activity modifying family"/>
    <property type="match status" value="1"/>
</dbReference>
<dbReference type="InterPro" id="IPR038126">
    <property type="entry name" value="RAMP_sf"/>
</dbReference>
<comment type="similarity">
    <text evidence="2">Belongs to the RAMP family.</text>
</comment>
<comment type="subcellular location">
    <subcellularLocation>
        <location evidence="1">Cell membrane</location>
        <topology evidence="1">Single-pass type I membrane protein</topology>
    </subcellularLocation>
</comment>
<dbReference type="PANTHER" id="PTHR14076:SF7">
    <property type="entry name" value="RECEPTOR ACTIVITY-MODIFYING PROTEIN 1-LIKE"/>
    <property type="match status" value="1"/>
</dbReference>
<evidence type="ECO:0000256" key="12">
    <source>
        <dbReference type="SAM" id="SignalP"/>
    </source>
</evidence>
<evidence type="ECO:0000256" key="7">
    <source>
        <dbReference type="ARBA" id="ARBA00022989"/>
    </source>
</evidence>
<feature type="chain" id="PRO_5043483050" evidence="12">
    <location>
        <begin position="20"/>
        <end position="141"/>
    </location>
</feature>
<evidence type="ECO:0000256" key="11">
    <source>
        <dbReference type="SAM" id="Phobius"/>
    </source>
</evidence>
<dbReference type="GO" id="GO:0043235">
    <property type="term" value="C:receptor complex"/>
    <property type="evidence" value="ECO:0007669"/>
    <property type="project" value="TreeGrafter"/>
</dbReference>
<dbReference type="InterPro" id="IPR006985">
    <property type="entry name" value="RAMP"/>
</dbReference>
<name>A0AAV1GYK9_XYRNO</name>
<dbReference type="GO" id="GO:0032870">
    <property type="term" value="P:cellular response to hormone stimulus"/>
    <property type="evidence" value="ECO:0007669"/>
    <property type="project" value="TreeGrafter"/>
</dbReference>
<dbReference type="GO" id="GO:0006886">
    <property type="term" value="P:intracellular protein transport"/>
    <property type="evidence" value="ECO:0007669"/>
    <property type="project" value="InterPro"/>
</dbReference>
<dbReference type="GO" id="GO:0072659">
    <property type="term" value="P:protein localization to plasma membrane"/>
    <property type="evidence" value="ECO:0007669"/>
    <property type="project" value="TreeGrafter"/>
</dbReference>
<proteinExistence type="inferred from homology"/>
<evidence type="ECO:0000256" key="2">
    <source>
        <dbReference type="ARBA" id="ARBA00007087"/>
    </source>
</evidence>
<evidence type="ECO:0000256" key="5">
    <source>
        <dbReference type="ARBA" id="ARBA00022692"/>
    </source>
</evidence>
<feature type="signal peptide" evidence="12">
    <location>
        <begin position="1"/>
        <end position="19"/>
    </location>
</feature>
<evidence type="ECO:0000313" key="14">
    <source>
        <dbReference type="Proteomes" id="UP001178508"/>
    </source>
</evidence>
<keyword evidence="10 13" id="KW-0675">Receptor</keyword>
<keyword evidence="9" id="KW-1015">Disulfide bond</keyword>
<evidence type="ECO:0000256" key="8">
    <source>
        <dbReference type="ARBA" id="ARBA00023136"/>
    </source>
</evidence>
<keyword evidence="6 12" id="KW-0732">Signal</keyword>
<reference evidence="13" key="1">
    <citation type="submission" date="2023-08" db="EMBL/GenBank/DDBJ databases">
        <authorList>
            <person name="Alioto T."/>
            <person name="Alioto T."/>
            <person name="Gomez Garrido J."/>
        </authorList>
    </citation>
    <scope>NUCLEOTIDE SEQUENCE</scope>
</reference>
<dbReference type="GO" id="GO:0009986">
    <property type="term" value="C:cell surface"/>
    <property type="evidence" value="ECO:0007669"/>
    <property type="project" value="TreeGrafter"/>
</dbReference>
<dbReference type="GO" id="GO:0005886">
    <property type="term" value="C:plasma membrane"/>
    <property type="evidence" value="ECO:0007669"/>
    <property type="project" value="UniProtKB-SubCell"/>
</dbReference>